<dbReference type="AlphaFoldDB" id="A0A5C8HN97"/>
<evidence type="ECO:0000256" key="1">
    <source>
        <dbReference type="SAM" id="Coils"/>
    </source>
</evidence>
<evidence type="ECO:0000313" key="2">
    <source>
        <dbReference type="EMBL" id="TXK04162.1"/>
    </source>
</evidence>
<accession>A0A5C8HN97</accession>
<organism evidence="2 3">
    <name type="scientific">Microbacterium mitrae</name>
    <dbReference type="NCBI Taxonomy" id="664640"/>
    <lineage>
        <taxon>Bacteria</taxon>
        <taxon>Bacillati</taxon>
        <taxon>Actinomycetota</taxon>
        <taxon>Actinomycetes</taxon>
        <taxon>Micrococcales</taxon>
        <taxon>Microbacteriaceae</taxon>
        <taxon>Microbacterium</taxon>
    </lineage>
</organism>
<evidence type="ECO:0000313" key="3">
    <source>
        <dbReference type="Proteomes" id="UP000321196"/>
    </source>
</evidence>
<protein>
    <submittedName>
        <fullName evidence="2">Asparagine synthase</fullName>
    </submittedName>
</protein>
<sequence length="186" mass="21126">MRKKHADAIAEGVAIALAAARLIVKNHILVDTIADGENFDVGHFDAVARNAMETLAKESEKAARRLKKMQRAAFGRYSLSDGTHDYRDRDVKNLRQRRKHSEQVAAKLREMMDDESAVRALVESSREAAWTDVANNLQNRLRVEAMRPDADPDYESMRDARIQALLMIDLQNLEAQAKKRQEWAGQ</sequence>
<reference evidence="2 3" key="1">
    <citation type="submission" date="2019-08" db="EMBL/GenBank/DDBJ databases">
        <authorList>
            <person name="Dong K."/>
        </authorList>
    </citation>
    <scope>NUCLEOTIDE SEQUENCE [LARGE SCALE GENOMIC DNA]</scope>
    <source>
        <strain evidence="2 3">M4-8</strain>
    </source>
</reference>
<name>A0A5C8HN97_9MICO</name>
<dbReference type="Proteomes" id="UP000321196">
    <property type="component" value="Unassembled WGS sequence"/>
</dbReference>
<keyword evidence="3" id="KW-1185">Reference proteome</keyword>
<gene>
    <name evidence="2" type="ORF">FVP60_10435</name>
</gene>
<keyword evidence="1" id="KW-0175">Coiled coil</keyword>
<comment type="caution">
    <text evidence="2">The sequence shown here is derived from an EMBL/GenBank/DDBJ whole genome shotgun (WGS) entry which is preliminary data.</text>
</comment>
<dbReference type="EMBL" id="VRSW01000003">
    <property type="protein sequence ID" value="TXK04162.1"/>
    <property type="molecule type" value="Genomic_DNA"/>
</dbReference>
<dbReference type="RefSeq" id="WP_147826218.1">
    <property type="nucleotide sequence ID" value="NZ_BAAARG010000003.1"/>
</dbReference>
<feature type="coiled-coil region" evidence="1">
    <location>
        <begin position="49"/>
        <end position="111"/>
    </location>
</feature>
<dbReference type="OrthoDB" id="5118185at2"/>
<proteinExistence type="predicted"/>